<evidence type="ECO:0000313" key="2">
    <source>
        <dbReference type="EMBL" id="CAE0049459.1"/>
    </source>
</evidence>
<evidence type="ECO:0000256" key="1">
    <source>
        <dbReference type="SAM" id="MobiDB-lite"/>
    </source>
</evidence>
<feature type="compositionally biased region" description="Basic and acidic residues" evidence="1">
    <location>
        <begin position="69"/>
        <end position="84"/>
    </location>
</feature>
<feature type="compositionally biased region" description="Basic and acidic residues" evidence="1">
    <location>
        <begin position="165"/>
        <end position="180"/>
    </location>
</feature>
<name>A0A7S2ZRV3_9RHOD</name>
<organism evidence="2">
    <name type="scientific">Rhodosorus marinus</name>
    <dbReference type="NCBI Taxonomy" id="101924"/>
    <lineage>
        <taxon>Eukaryota</taxon>
        <taxon>Rhodophyta</taxon>
        <taxon>Stylonematophyceae</taxon>
        <taxon>Stylonematales</taxon>
        <taxon>Stylonemataceae</taxon>
        <taxon>Rhodosorus</taxon>
    </lineage>
</organism>
<feature type="region of interest" description="Disordered" evidence="1">
    <location>
        <begin position="69"/>
        <end position="92"/>
    </location>
</feature>
<gene>
    <name evidence="2" type="ORF">RMAR00112_LOCUS17458</name>
</gene>
<feature type="compositionally biased region" description="Low complexity" evidence="1">
    <location>
        <begin position="224"/>
        <end position="238"/>
    </location>
</feature>
<reference evidence="2" key="1">
    <citation type="submission" date="2021-01" db="EMBL/GenBank/DDBJ databases">
        <authorList>
            <person name="Corre E."/>
            <person name="Pelletier E."/>
            <person name="Niang G."/>
            <person name="Scheremetjew M."/>
            <person name="Finn R."/>
            <person name="Kale V."/>
            <person name="Holt S."/>
            <person name="Cochrane G."/>
            <person name="Meng A."/>
            <person name="Brown T."/>
            <person name="Cohen L."/>
        </authorList>
    </citation>
    <scope>NUCLEOTIDE SEQUENCE</scope>
    <source>
        <strain evidence="2">CCMP 769</strain>
    </source>
</reference>
<protein>
    <submittedName>
        <fullName evidence="2">Uncharacterized protein</fullName>
    </submittedName>
</protein>
<accession>A0A7S2ZRV3</accession>
<dbReference type="EMBL" id="HBHW01022767">
    <property type="protein sequence ID" value="CAE0049459.1"/>
    <property type="molecule type" value="Transcribed_RNA"/>
</dbReference>
<sequence length="289" mass="32229">MVNDGAGQMENFGRPVVARWKQEGFWSPGTFLGTDIMEIRREIRSLCRKNGADLVVATSSTSRIRLHCRSAEPKDEESKTEDKTRKRRRGEGPKFSCECYISAHLLSKESLEKIDSFQMTARRSLLKRVFGRIPRAEELTSGWYVVNAVPVHTGHGKVNFTSDVKMPEGQEDRKRRRDAEAQEVETQFKELLTMANECERRQIVAAVSKFRSTIRKRMKEEGKSGSVASSAAVGNEASLSRQIMGGHPAAGTDNRESSGRRGRRPVTKSGAEMSPRVSASGRGIKPRGT</sequence>
<feature type="region of interest" description="Disordered" evidence="1">
    <location>
        <begin position="159"/>
        <end position="181"/>
    </location>
</feature>
<dbReference type="AlphaFoldDB" id="A0A7S2ZRV3"/>
<proteinExistence type="predicted"/>
<feature type="region of interest" description="Disordered" evidence="1">
    <location>
        <begin position="217"/>
        <end position="289"/>
    </location>
</feature>